<dbReference type="FunFam" id="2.40.10.10:FF:000003">
    <property type="entry name" value="Transmembrane serine protease 3"/>
    <property type="match status" value="1"/>
</dbReference>
<evidence type="ECO:0000256" key="5">
    <source>
        <dbReference type="SAM" id="SignalP"/>
    </source>
</evidence>
<keyword evidence="5" id="KW-0732">Signal</keyword>
<proteinExistence type="predicted"/>
<keyword evidence="2" id="KW-0378">Hydrolase</keyword>
<keyword evidence="3" id="KW-0720">Serine protease</keyword>
<dbReference type="Gene3D" id="2.40.10.10">
    <property type="entry name" value="Trypsin-like serine proteases"/>
    <property type="match status" value="1"/>
</dbReference>
<dbReference type="RefSeq" id="XP_031556175.1">
    <property type="nucleotide sequence ID" value="XM_031700315.1"/>
</dbReference>
<feature type="domain" description="Peptidase S1" evidence="6">
    <location>
        <begin position="117"/>
        <end position="360"/>
    </location>
</feature>
<evidence type="ECO:0000313" key="7">
    <source>
        <dbReference type="Proteomes" id="UP000515163"/>
    </source>
</evidence>
<dbReference type="Pfam" id="PF00089">
    <property type="entry name" value="Trypsin"/>
    <property type="match status" value="1"/>
</dbReference>
<dbReference type="CDD" id="cd00190">
    <property type="entry name" value="Tryp_SPc"/>
    <property type="match status" value="1"/>
</dbReference>
<evidence type="ECO:0000256" key="1">
    <source>
        <dbReference type="ARBA" id="ARBA00022670"/>
    </source>
</evidence>
<dbReference type="InterPro" id="IPR043504">
    <property type="entry name" value="Peptidase_S1_PA_chymotrypsin"/>
</dbReference>
<keyword evidence="4" id="KW-1015">Disulfide bond</keyword>
<keyword evidence="1" id="KW-0645">Protease</keyword>
<feature type="chain" id="PRO_5044653054" evidence="5">
    <location>
        <begin position="19"/>
        <end position="374"/>
    </location>
</feature>
<dbReference type="PANTHER" id="PTHR24252:SF7">
    <property type="entry name" value="HYALIN"/>
    <property type="match status" value="1"/>
</dbReference>
<dbReference type="GO" id="GO:0004252">
    <property type="term" value="F:serine-type endopeptidase activity"/>
    <property type="evidence" value="ECO:0007669"/>
    <property type="project" value="InterPro"/>
</dbReference>
<evidence type="ECO:0000256" key="3">
    <source>
        <dbReference type="ARBA" id="ARBA00022825"/>
    </source>
</evidence>
<dbReference type="InterPro" id="IPR001314">
    <property type="entry name" value="Peptidase_S1A"/>
</dbReference>
<dbReference type="Proteomes" id="UP000515163">
    <property type="component" value="Unplaced"/>
</dbReference>
<dbReference type="PANTHER" id="PTHR24252">
    <property type="entry name" value="ACROSIN-RELATED"/>
    <property type="match status" value="1"/>
</dbReference>
<gene>
    <name evidence="8 9" type="primary">LOC116292957</name>
</gene>
<feature type="signal peptide" evidence="5">
    <location>
        <begin position="1"/>
        <end position="18"/>
    </location>
</feature>
<organism evidence="7 8">
    <name type="scientific">Actinia tenebrosa</name>
    <name type="common">Australian red waratah sea anemone</name>
    <dbReference type="NCBI Taxonomy" id="6105"/>
    <lineage>
        <taxon>Eukaryota</taxon>
        <taxon>Metazoa</taxon>
        <taxon>Cnidaria</taxon>
        <taxon>Anthozoa</taxon>
        <taxon>Hexacorallia</taxon>
        <taxon>Actiniaria</taxon>
        <taxon>Actiniidae</taxon>
        <taxon>Actinia</taxon>
    </lineage>
</organism>
<dbReference type="AlphaFoldDB" id="A0A6P8HIF7"/>
<name>A0A6P8HIF7_ACTTE</name>
<dbReference type="InterPro" id="IPR001254">
    <property type="entry name" value="Trypsin_dom"/>
</dbReference>
<dbReference type="PRINTS" id="PR00722">
    <property type="entry name" value="CHYMOTRYPSIN"/>
</dbReference>
<dbReference type="InterPro" id="IPR009003">
    <property type="entry name" value="Peptidase_S1_PA"/>
</dbReference>
<sequence length="374" mass="42010">MAQVVLILFLATLGLCDTTKIITNTKMTSDPVKLLLTPPAPTKVITPPKNTHPVKLLLTPPAPTKVIIPPKNTQPTTLPVATTEDPATLLRKYQVFPTECGIQQHTPNPTRRRRKRVVGGQSAQEGQFPWQVALLFKGQHYCGGSVVHRNWIVTGSHCFNPFTSHDPKDWIVKLGEHRLRNEEVFERAVRITNITIHEWYKSMWFEGITDTPPTYDIAILKLERPIVFNRHIQPICIMRPDTHFNWGQKCTVSGWGHLKWNGSQPNVLNYAEVPIVSHRDCNKEKSYNGTIHGTALCAGYPQGQVDSCEYDSGGPLACKKCGRYYLTGVVSWGHECALPHKYGVYARMEALTPWMVSIIGEEEAVTEAMNVRVG</sequence>
<dbReference type="RefSeq" id="XP_031556174.1">
    <property type="nucleotide sequence ID" value="XM_031700314.1"/>
</dbReference>
<dbReference type="SUPFAM" id="SSF50494">
    <property type="entry name" value="Trypsin-like serine proteases"/>
    <property type="match status" value="1"/>
</dbReference>
<protein>
    <submittedName>
        <fullName evidence="8 9">Transmembrane protease serine 9-like isoform X1</fullName>
    </submittedName>
</protein>
<evidence type="ECO:0000313" key="9">
    <source>
        <dbReference type="RefSeq" id="XP_031556175.1"/>
    </source>
</evidence>
<dbReference type="KEGG" id="aten:116292957"/>
<dbReference type="OrthoDB" id="9425590at2759"/>
<dbReference type="GeneID" id="116292957"/>
<keyword evidence="7" id="KW-1185">Reference proteome</keyword>
<reference evidence="8 9" key="1">
    <citation type="submission" date="2025-04" db="UniProtKB">
        <authorList>
            <consortium name="RefSeq"/>
        </authorList>
    </citation>
    <scope>IDENTIFICATION</scope>
    <source>
        <tissue evidence="8 9">Tentacle</tissue>
    </source>
</reference>
<evidence type="ECO:0000259" key="6">
    <source>
        <dbReference type="PROSITE" id="PS50240"/>
    </source>
</evidence>
<evidence type="ECO:0000256" key="2">
    <source>
        <dbReference type="ARBA" id="ARBA00022801"/>
    </source>
</evidence>
<evidence type="ECO:0000256" key="4">
    <source>
        <dbReference type="ARBA" id="ARBA00023157"/>
    </source>
</evidence>
<dbReference type="PROSITE" id="PS50240">
    <property type="entry name" value="TRYPSIN_DOM"/>
    <property type="match status" value="1"/>
</dbReference>
<evidence type="ECO:0000313" key="8">
    <source>
        <dbReference type="RefSeq" id="XP_031556174.1"/>
    </source>
</evidence>
<accession>A0A6P8HIF7</accession>
<dbReference type="GO" id="GO:0006508">
    <property type="term" value="P:proteolysis"/>
    <property type="evidence" value="ECO:0007669"/>
    <property type="project" value="UniProtKB-KW"/>
</dbReference>
<dbReference type="SMART" id="SM00020">
    <property type="entry name" value="Tryp_SPc"/>
    <property type="match status" value="1"/>
</dbReference>